<dbReference type="OrthoDB" id="5491375at2"/>
<organism evidence="2 3">
    <name type="scientific">Labilithrix luteola</name>
    <dbReference type="NCBI Taxonomy" id="1391654"/>
    <lineage>
        <taxon>Bacteria</taxon>
        <taxon>Pseudomonadati</taxon>
        <taxon>Myxococcota</taxon>
        <taxon>Polyangia</taxon>
        <taxon>Polyangiales</taxon>
        <taxon>Labilitrichaceae</taxon>
        <taxon>Labilithrix</taxon>
    </lineage>
</organism>
<evidence type="ECO:0000313" key="2">
    <source>
        <dbReference type="EMBL" id="AKV00323.1"/>
    </source>
</evidence>
<accession>A0A0K1Q3K8</accession>
<evidence type="ECO:0000256" key="1">
    <source>
        <dbReference type="SAM" id="MobiDB-lite"/>
    </source>
</evidence>
<feature type="region of interest" description="Disordered" evidence="1">
    <location>
        <begin position="17"/>
        <end position="63"/>
    </location>
</feature>
<dbReference type="RefSeq" id="WP_146651631.1">
    <property type="nucleotide sequence ID" value="NZ_CP012333.1"/>
</dbReference>
<proteinExistence type="predicted"/>
<dbReference type="EMBL" id="CP012333">
    <property type="protein sequence ID" value="AKV00323.1"/>
    <property type="molecule type" value="Genomic_DNA"/>
</dbReference>
<reference evidence="2 3" key="1">
    <citation type="submission" date="2015-08" db="EMBL/GenBank/DDBJ databases">
        <authorList>
            <person name="Babu N.S."/>
            <person name="Beckwith C.J."/>
            <person name="Beseler K.G."/>
            <person name="Brison A."/>
            <person name="Carone J.V."/>
            <person name="Caskin T.P."/>
            <person name="Diamond M."/>
            <person name="Durham M.E."/>
            <person name="Foxe J.M."/>
            <person name="Go M."/>
            <person name="Henderson B.A."/>
            <person name="Jones I.B."/>
            <person name="McGettigan J.A."/>
            <person name="Micheletti S.J."/>
            <person name="Nasrallah M.E."/>
            <person name="Ortiz D."/>
            <person name="Piller C.R."/>
            <person name="Privatt S.R."/>
            <person name="Schneider S.L."/>
            <person name="Sharp S."/>
            <person name="Smith T.C."/>
            <person name="Stanton J.D."/>
            <person name="Ullery H.E."/>
            <person name="Wilson R.J."/>
            <person name="Serrano M.G."/>
            <person name="Buck G."/>
            <person name="Lee V."/>
            <person name="Wang Y."/>
            <person name="Carvalho R."/>
            <person name="Voegtly L."/>
            <person name="Shi R."/>
            <person name="Duckworth R."/>
            <person name="Johnson A."/>
            <person name="Loviza R."/>
            <person name="Walstead R."/>
            <person name="Shah Z."/>
            <person name="Kiflezghi M."/>
            <person name="Wade K."/>
            <person name="Ball S.L."/>
            <person name="Bradley K.W."/>
            <person name="Asai D.J."/>
            <person name="Bowman C.A."/>
            <person name="Russell D.A."/>
            <person name="Pope W.H."/>
            <person name="Jacobs-Sera D."/>
            <person name="Hendrix R.W."/>
            <person name="Hatfull G.F."/>
        </authorList>
    </citation>
    <scope>NUCLEOTIDE SEQUENCE [LARGE SCALE GENOMIC DNA]</scope>
    <source>
        <strain evidence="2 3">DSM 27648</strain>
    </source>
</reference>
<dbReference type="STRING" id="1391654.AKJ09_06986"/>
<keyword evidence="3" id="KW-1185">Reference proteome</keyword>
<name>A0A0K1Q3K8_9BACT</name>
<feature type="compositionally biased region" description="Basic and acidic residues" evidence="1">
    <location>
        <begin position="51"/>
        <end position="63"/>
    </location>
</feature>
<dbReference type="AlphaFoldDB" id="A0A0K1Q3K8"/>
<dbReference type="KEGG" id="llu:AKJ09_06986"/>
<gene>
    <name evidence="2" type="ORF">AKJ09_06986</name>
</gene>
<evidence type="ECO:0000313" key="3">
    <source>
        <dbReference type="Proteomes" id="UP000064967"/>
    </source>
</evidence>
<protein>
    <submittedName>
        <fullName evidence="2">Uncharacterized protein</fullName>
    </submittedName>
</protein>
<dbReference type="Proteomes" id="UP000064967">
    <property type="component" value="Chromosome"/>
</dbReference>
<sequence>MGSSLSLALAVALGVGCGSESRDTFPETTDGGDLDNADSSSPPLVNPDPDASTKDGADPAHPCHVDLSNSTTFGADALADAIMAIRRSALGCVYELPQPPAGQSIRQDEVNVVVTIDGTQHVIPKRQSKSDTCETDLCWDYDADGKVALIGNACTSVSNAAHAKVDVYAGCATIVK</sequence>